<dbReference type="RefSeq" id="WP_052438743.1">
    <property type="nucleotide sequence ID" value="NZ_BBPN01000014.1"/>
</dbReference>
<dbReference type="CDD" id="cd07812">
    <property type="entry name" value="SRPBCC"/>
    <property type="match status" value="1"/>
</dbReference>
<dbReference type="Gene3D" id="3.30.530.20">
    <property type="match status" value="1"/>
</dbReference>
<dbReference type="Proteomes" id="UP000183015">
    <property type="component" value="Unassembled WGS sequence"/>
</dbReference>
<keyword evidence="3" id="KW-1185">Reference proteome</keyword>
<dbReference type="OrthoDB" id="4483486at2"/>
<dbReference type="eggNOG" id="COG3832">
    <property type="taxonomic scope" value="Bacteria"/>
</dbReference>
<sequence length="144" mass="16315">MAQRQRLIEYPPSQVWDTLADGESYAQWVVGTKEILHADSRWPAVGAQLRFRAGLGPWTFEDTCEVRICESARRLELEASAKPFGTVRIAFTLIPWARNTLVILDEHPLRGLGARLQGPPTEFALHLRNRQLLDNLARTAARAR</sequence>
<dbReference type="AlphaFoldDB" id="A0A1H7H9C3"/>
<evidence type="ECO:0000313" key="3">
    <source>
        <dbReference type="Proteomes" id="UP000183015"/>
    </source>
</evidence>
<protein>
    <submittedName>
        <fullName evidence="2">Polyketide cyclase / dehydrase and lipid transport</fullName>
    </submittedName>
</protein>
<evidence type="ECO:0000313" key="2">
    <source>
        <dbReference type="EMBL" id="SEK46818.1"/>
    </source>
</evidence>
<gene>
    <name evidence="2" type="ORF">SAMN05414137_102122</name>
</gene>
<feature type="domain" description="Coenzyme Q-binding protein COQ10 START" evidence="1">
    <location>
        <begin position="8"/>
        <end position="105"/>
    </location>
</feature>
<reference evidence="3" key="1">
    <citation type="submission" date="2016-10" db="EMBL/GenBank/DDBJ databases">
        <authorList>
            <person name="Varghese N."/>
        </authorList>
    </citation>
    <scope>NUCLEOTIDE SEQUENCE [LARGE SCALE GENOMIC DNA]</scope>
    <source>
        <strain evidence="3">DSM 45096 / BCRC 16803 / CGMCC 4.1857 / CIP 109030 / JCM 12277 / KCTC 19219 / NBRC 100920 / 33214</strain>
    </source>
</reference>
<dbReference type="STRING" id="235985.SAMN05414137_102122"/>
<accession>A0A1H7H9C3</accession>
<dbReference type="Pfam" id="PF03364">
    <property type="entry name" value="Polyketide_cyc"/>
    <property type="match status" value="1"/>
</dbReference>
<proteinExistence type="predicted"/>
<evidence type="ECO:0000259" key="1">
    <source>
        <dbReference type="Pfam" id="PF03364"/>
    </source>
</evidence>
<dbReference type="InterPro" id="IPR023393">
    <property type="entry name" value="START-like_dom_sf"/>
</dbReference>
<dbReference type="EMBL" id="FOAZ01000002">
    <property type="protein sequence ID" value="SEK46818.1"/>
    <property type="molecule type" value="Genomic_DNA"/>
</dbReference>
<name>A0A1H7H9C3_STRJI</name>
<dbReference type="InterPro" id="IPR005031">
    <property type="entry name" value="COQ10_START"/>
</dbReference>
<organism evidence="2 3">
    <name type="scientific">Streptacidiphilus jiangxiensis</name>
    <dbReference type="NCBI Taxonomy" id="235985"/>
    <lineage>
        <taxon>Bacteria</taxon>
        <taxon>Bacillati</taxon>
        <taxon>Actinomycetota</taxon>
        <taxon>Actinomycetes</taxon>
        <taxon>Kitasatosporales</taxon>
        <taxon>Streptomycetaceae</taxon>
        <taxon>Streptacidiphilus</taxon>
    </lineage>
</organism>
<dbReference type="SUPFAM" id="SSF55961">
    <property type="entry name" value="Bet v1-like"/>
    <property type="match status" value="1"/>
</dbReference>